<proteinExistence type="predicted"/>
<dbReference type="AlphaFoldDB" id="A0AAV7S3Y0"/>
<dbReference type="Proteomes" id="UP001066276">
    <property type="component" value="Chromosome 5"/>
</dbReference>
<evidence type="ECO:0000313" key="3">
    <source>
        <dbReference type="Proteomes" id="UP001066276"/>
    </source>
</evidence>
<evidence type="ECO:0000256" key="1">
    <source>
        <dbReference type="SAM" id="MobiDB-lite"/>
    </source>
</evidence>
<keyword evidence="3" id="KW-1185">Reference proteome</keyword>
<dbReference type="EMBL" id="JANPWB010000009">
    <property type="protein sequence ID" value="KAJ1158651.1"/>
    <property type="molecule type" value="Genomic_DNA"/>
</dbReference>
<sequence length="104" mass="11549">MQRRRKPRKAHSHLGPTKEQAAKERAAAVADLEQKECTPSPTGMICGLTVGGASGTEKGLREGAKVERPIKHYDHMATVWTRTRTQFLLLTWNVQGLTSYTKCS</sequence>
<feature type="region of interest" description="Disordered" evidence="1">
    <location>
        <begin position="1"/>
        <end position="22"/>
    </location>
</feature>
<feature type="compositionally biased region" description="Basic residues" evidence="1">
    <location>
        <begin position="1"/>
        <end position="12"/>
    </location>
</feature>
<gene>
    <name evidence="2" type="ORF">NDU88_011339</name>
</gene>
<reference evidence="2" key="1">
    <citation type="journal article" date="2022" name="bioRxiv">
        <title>Sequencing and chromosome-scale assembly of the giantPleurodeles waltlgenome.</title>
        <authorList>
            <person name="Brown T."/>
            <person name="Elewa A."/>
            <person name="Iarovenko S."/>
            <person name="Subramanian E."/>
            <person name="Araus A.J."/>
            <person name="Petzold A."/>
            <person name="Susuki M."/>
            <person name="Suzuki K.-i.T."/>
            <person name="Hayashi T."/>
            <person name="Toyoda A."/>
            <person name="Oliveira C."/>
            <person name="Osipova E."/>
            <person name="Leigh N.D."/>
            <person name="Simon A."/>
            <person name="Yun M.H."/>
        </authorList>
    </citation>
    <scope>NUCLEOTIDE SEQUENCE</scope>
    <source>
        <strain evidence="2">20211129_DDA</strain>
        <tissue evidence="2">Liver</tissue>
    </source>
</reference>
<comment type="caution">
    <text evidence="2">The sequence shown here is derived from an EMBL/GenBank/DDBJ whole genome shotgun (WGS) entry which is preliminary data.</text>
</comment>
<protein>
    <submittedName>
        <fullName evidence="2">Uncharacterized protein</fullName>
    </submittedName>
</protein>
<evidence type="ECO:0000313" key="2">
    <source>
        <dbReference type="EMBL" id="KAJ1158651.1"/>
    </source>
</evidence>
<accession>A0AAV7S3Y0</accession>
<name>A0AAV7S3Y0_PLEWA</name>
<organism evidence="2 3">
    <name type="scientific">Pleurodeles waltl</name>
    <name type="common">Iberian ribbed newt</name>
    <dbReference type="NCBI Taxonomy" id="8319"/>
    <lineage>
        <taxon>Eukaryota</taxon>
        <taxon>Metazoa</taxon>
        <taxon>Chordata</taxon>
        <taxon>Craniata</taxon>
        <taxon>Vertebrata</taxon>
        <taxon>Euteleostomi</taxon>
        <taxon>Amphibia</taxon>
        <taxon>Batrachia</taxon>
        <taxon>Caudata</taxon>
        <taxon>Salamandroidea</taxon>
        <taxon>Salamandridae</taxon>
        <taxon>Pleurodelinae</taxon>
        <taxon>Pleurodeles</taxon>
    </lineage>
</organism>